<sequence>MKKTVEWVKERGSSAIVIKRIDYYTNGQTFSEVLFSNGKMHGDFIQYHPNGRIGSKGEYHSGKKIGKWVWNDEIGTTDSIHTFKDGLFNGKSEIFISGELIIRQNYINGKLNGKFVEYYPGGRKKVNGSYLDDIPHNQWVWRLENGSKSRLMNYNRGIKSGKFNVWNDTELVQSGSFKNDLQDGLWKWQHSADHLDSLVNYNNGVLDGSYKVWHDNGSKSVIGEFLSGKPHGQWEWWSEIEQIDSIKTFSNGLLNGSLMVYYANGQLKRSADYSFNKLNGELLTYYDSGQIKSKTTYNSDDKMGDYEIWSPNGNKEEVGTYISNKYHGQIKRWFSNGSPASLSTYKDGMLHGIMQIYSLSDVIKRESYYKKDNEIARFEYHDNGRFKRVLSMDDGLILYERKWNFNGLEETEELFITGTRIDSDYFLSGDIKYECIYKGEKKHGMEWWFDDQRNPTIINLFVDGRKIISHEITYETNE</sequence>
<dbReference type="PANTHER" id="PTHR33706:SF1">
    <property type="entry name" value="TPR REPEAT PROTEIN"/>
    <property type="match status" value="1"/>
</dbReference>
<evidence type="ECO:0000313" key="1">
    <source>
        <dbReference type="EMBL" id="SVA76913.1"/>
    </source>
</evidence>
<dbReference type="Gene3D" id="2.20.110.10">
    <property type="entry name" value="Histone H3 K4-specific methyltransferase SET7/9 N-terminal domain"/>
    <property type="match status" value="4"/>
</dbReference>
<dbReference type="EMBL" id="UINC01018332">
    <property type="protein sequence ID" value="SVA76913.1"/>
    <property type="molecule type" value="Genomic_DNA"/>
</dbReference>
<dbReference type="Gene3D" id="3.90.930.1">
    <property type="match status" value="1"/>
</dbReference>
<dbReference type="Pfam" id="PF07661">
    <property type="entry name" value="MORN_2"/>
    <property type="match status" value="3"/>
</dbReference>
<name>A0A381YK69_9ZZZZ</name>
<dbReference type="InterPro" id="IPR011652">
    <property type="entry name" value="MORN_2"/>
</dbReference>
<reference evidence="1" key="1">
    <citation type="submission" date="2018-05" db="EMBL/GenBank/DDBJ databases">
        <authorList>
            <person name="Lanie J.A."/>
            <person name="Ng W.-L."/>
            <person name="Kazmierczak K.M."/>
            <person name="Andrzejewski T.M."/>
            <person name="Davidsen T.M."/>
            <person name="Wayne K.J."/>
            <person name="Tettelin H."/>
            <person name="Glass J.I."/>
            <person name="Rusch D."/>
            <person name="Podicherti R."/>
            <person name="Tsui H.-C.T."/>
            <person name="Winkler M.E."/>
        </authorList>
    </citation>
    <scope>NUCLEOTIDE SEQUENCE</scope>
</reference>
<protein>
    <recommendedName>
        <fullName evidence="2">Toxin-antitoxin system YwqK family antitoxin</fullName>
    </recommendedName>
</protein>
<accession>A0A381YK69</accession>
<dbReference type="PANTHER" id="PTHR33706">
    <property type="entry name" value="MORN VARIANT REPEAT PROTEIN"/>
    <property type="match status" value="1"/>
</dbReference>
<dbReference type="SUPFAM" id="SSF82185">
    <property type="entry name" value="Histone H3 K4-specific methyltransferase SET7/9 N-terminal domain"/>
    <property type="match status" value="4"/>
</dbReference>
<gene>
    <name evidence="1" type="ORF">METZ01_LOCUS129767</name>
</gene>
<evidence type="ECO:0008006" key="2">
    <source>
        <dbReference type="Google" id="ProtNLM"/>
    </source>
</evidence>
<proteinExistence type="predicted"/>
<organism evidence="1">
    <name type="scientific">marine metagenome</name>
    <dbReference type="NCBI Taxonomy" id="408172"/>
    <lineage>
        <taxon>unclassified sequences</taxon>
        <taxon>metagenomes</taxon>
        <taxon>ecological metagenomes</taxon>
    </lineage>
</organism>
<dbReference type="AlphaFoldDB" id="A0A381YK69"/>